<proteinExistence type="predicted"/>
<protein>
    <recommendedName>
        <fullName evidence="3">Chemokine interleukin-8-like domain-containing protein</fullName>
    </recommendedName>
</protein>
<dbReference type="InterPro" id="IPR001811">
    <property type="entry name" value="Chemokine_IL8-like_dom"/>
</dbReference>
<dbReference type="AlphaFoldDB" id="A0AAN9H0U3"/>
<evidence type="ECO:0000313" key="5">
    <source>
        <dbReference type="Proteomes" id="UP001364617"/>
    </source>
</evidence>
<dbReference type="SUPFAM" id="SSF54117">
    <property type="entry name" value="Interleukin 8-like chemokines"/>
    <property type="match status" value="1"/>
</dbReference>
<dbReference type="InterPro" id="IPR036048">
    <property type="entry name" value="Interleukin_8-like_sf"/>
</dbReference>
<dbReference type="Proteomes" id="UP001364617">
    <property type="component" value="Unassembled WGS sequence"/>
</dbReference>
<dbReference type="Pfam" id="PF00048">
    <property type="entry name" value="IL8"/>
    <property type="match status" value="1"/>
</dbReference>
<dbReference type="EMBL" id="JAYKXH010000014">
    <property type="protein sequence ID" value="KAK7145446.1"/>
    <property type="molecule type" value="Genomic_DNA"/>
</dbReference>
<dbReference type="GO" id="GO:0006955">
    <property type="term" value="P:immune response"/>
    <property type="evidence" value="ECO:0007669"/>
    <property type="project" value="InterPro"/>
</dbReference>
<feature type="domain" description="Chemokine interleukin-8-like" evidence="3">
    <location>
        <begin position="29"/>
        <end position="88"/>
    </location>
</feature>
<keyword evidence="5" id="KW-1185">Reference proteome</keyword>
<gene>
    <name evidence="4" type="ORF">R3I93_013239</name>
</gene>
<feature type="signal peptide" evidence="2">
    <location>
        <begin position="1"/>
        <end position="22"/>
    </location>
</feature>
<name>A0AAN9H0U3_9TELE</name>
<evidence type="ECO:0000313" key="4">
    <source>
        <dbReference type="EMBL" id="KAK7145446.1"/>
    </source>
</evidence>
<evidence type="ECO:0000259" key="3">
    <source>
        <dbReference type="Pfam" id="PF00048"/>
    </source>
</evidence>
<keyword evidence="2" id="KW-0732">Signal</keyword>
<sequence>MELKASSLLLLMCVSIIILTEAGTNALPRCCLDISRGIPRDMLSRVRKYEIQSRSGRCEIDALILHIGNKKICAHPKLRKLLDKIKKYRKPKQA</sequence>
<accession>A0AAN9H0U3</accession>
<dbReference type="Gene3D" id="2.40.50.40">
    <property type="match status" value="1"/>
</dbReference>
<comment type="caution">
    <text evidence="4">The sequence shown here is derived from an EMBL/GenBank/DDBJ whole genome shotgun (WGS) entry which is preliminary data.</text>
</comment>
<organism evidence="4 5">
    <name type="scientific">Phoxinus phoxinus</name>
    <name type="common">Eurasian minnow</name>
    <dbReference type="NCBI Taxonomy" id="58324"/>
    <lineage>
        <taxon>Eukaryota</taxon>
        <taxon>Metazoa</taxon>
        <taxon>Chordata</taxon>
        <taxon>Craniata</taxon>
        <taxon>Vertebrata</taxon>
        <taxon>Euteleostomi</taxon>
        <taxon>Actinopterygii</taxon>
        <taxon>Neopterygii</taxon>
        <taxon>Teleostei</taxon>
        <taxon>Ostariophysi</taxon>
        <taxon>Cypriniformes</taxon>
        <taxon>Leuciscidae</taxon>
        <taxon>Phoxininae</taxon>
        <taxon>Phoxinus</taxon>
    </lineage>
</organism>
<reference evidence="4 5" key="1">
    <citation type="submission" date="2024-02" db="EMBL/GenBank/DDBJ databases">
        <title>Chromosome-level genome assembly of the Eurasian Minnow (Phoxinus phoxinus).</title>
        <authorList>
            <person name="Oriowo T.O."/>
            <person name="Martin S."/>
            <person name="Stange M."/>
            <person name="Chrysostomakis Y."/>
            <person name="Brown T."/>
            <person name="Winkler S."/>
            <person name="Kukowka S."/>
            <person name="Myers E.W."/>
            <person name="Bohne A."/>
        </authorList>
    </citation>
    <scope>NUCLEOTIDE SEQUENCE [LARGE SCALE GENOMIC DNA]</scope>
    <source>
        <strain evidence="4">ZFMK-TIS-60720</strain>
        <tissue evidence="4">Whole Organism</tissue>
    </source>
</reference>
<feature type="chain" id="PRO_5043012243" description="Chemokine interleukin-8-like domain-containing protein" evidence="2">
    <location>
        <begin position="23"/>
        <end position="94"/>
    </location>
</feature>
<dbReference type="GO" id="GO:0005615">
    <property type="term" value="C:extracellular space"/>
    <property type="evidence" value="ECO:0007669"/>
    <property type="project" value="UniProtKB-KW"/>
</dbReference>
<keyword evidence="1" id="KW-0202">Cytokine</keyword>
<evidence type="ECO:0000256" key="1">
    <source>
        <dbReference type="ARBA" id="ARBA00022514"/>
    </source>
</evidence>
<evidence type="ECO:0000256" key="2">
    <source>
        <dbReference type="SAM" id="SignalP"/>
    </source>
</evidence>
<dbReference type="GO" id="GO:0008009">
    <property type="term" value="F:chemokine activity"/>
    <property type="evidence" value="ECO:0007669"/>
    <property type="project" value="InterPro"/>
</dbReference>